<keyword evidence="10" id="KW-0812">Transmembrane</keyword>
<keyword evidence="4" id="KW-0597">Phosphoprotein</keyword>
<keyword evidence="7 12" id="KW-0418">Kinase</keyword>
<protein>
    <recommendedName>
        <fullName evidence="3">histidine kinase</fullName>
        <ecNumber evidence="3">2.7.13.3</ecNumber>
    </recommendedName>
</protein>
<dbReference type="SUPFAM" id="SSF55874">
    <property type="entry name" value="ATPase domain of HSP90 chaperone/DNA topoisomerase II/histidine kinase"/>
    <property type="match status" value="1"/>
</dbReference>
<evidence type="ECO:0000256" key="3">
    <source>
        <dbReference type="ARBA" id="ARBA00012438"/>
    </source>
</evidence>
<organism evidence="12 13">
    <name type="scientific">Bacillus mesophilus</name>
    <dbReference type="NCBI Taxonomy" id="1808955"/>
    <lineage>
        <taxon>Bacteria</taxon>
        <taxon>Bacillati</taxon>
        <taxon>Bacillota</taxon>
        <taxon>Bacilli</taxon>
        <taxon>Bacillales</taxon>
        <taxon>Bacillaceae</taxon>
        <taxon>Bacillus</taxon>
    </lineage>
</organism>
<dbReference type="InterPro" id="IPR003594">
    <property type="entry name" value="HATPase_dom"/>
</dbReference>
<evidence type="ECO:0000256" key="10">
    <source>
        <dbReference type="SAM" id="Phobius"/>
    </source>
</evidence>
<evidence type="ECO:0000256" key="8">
    <source>
        <dbReference type="ARBA" id="ARBA00022840"/>
    </source>
</evidence>
<keyword evidence="5" id="KW-0808">Transferase</keyword>
<name>A0A6M0QAZ5_9BACI</name>
<accession>A0A6M0QAZ5</accession>
<dbReference type="PANTHER" id="PTHR45453:SF1">
    <property type="entry name" value="PHOSPHATE REGULON SENSOR PROTEIN PHOR"/>
    <property type="match status" value="1"/>
</dbReference>
<dbReference type="Proteomes" id="UP000481043">
    <property type="component" value="Unassembled WGS sequence"/>
</dbReference>
<dbReference type="InterPro" id="IPR005467">
    <property type="entry name" value="His_kinase_dom"/>
</dbReference>
<dbReference type="InterPro" id="IPR036097">
    <property type="entry name" value="HisK_dim/P_sf"/>
</dbReference>
<evidence type="ECO:0000256" key="2">
    <source>
        <dbReference type="ARBA" id="ARBA00004370"/>
    </source>
</evidence>
<dbReference type="CDD" id="cd00075">
    <property type="entry name" value="HATPase"/>
    <property type="match status" value="1"/>
</dbReference>
<sequence length="355" mass="40340">MILTCQRLLKLYVEWATRWGSNVLRNREIRIFLLIQICILLATAIAAYIFPAYGVFFVLFTGTLLIISNILMTLWRYKEMEKLSSDLRRIASGDSTLDVRDNQEGEISILKSDIYKVTIKLSEHRAQLQRDQVKLTDAISDISHQIKTPLTSMMVMADVLHDRKLDDSKRVEFTRNIRIQLERMDWLVTSLLKLSKMDAGAIQFKKNRVDVGQLIQKAADPILIPMDIKEQNLLIEGNQQSSFLGDLNWTAEALINILKNGVEHTPDGGKISIAYSENALYTEIIISDNGKGISKKDLPYIFKRFYKGENVGEDSVGIGLAMAYSIVKGQNGDIEVSSEIGKGTRFHIKFYKQVM</sequence>
<evidence type="ECO:0000256" key="6">
    <source>
        <dbReference type="ARBA" id="ARBA00022741"/>
    </source>
</evidence>
<dbReference type="GO" id="GO:0005886">
    <property type="term" value="C:plasma membrane"/>
    <property type="evidence" value="ECO:0007669"/>
    <property type="project" value="TreeGrafter"/>
</dbReference>
<feature type="domain" description="Histidine kinase" evidence="11">
    <location>
        <begin position="141"/>
        <end position="354"/>
    </location>
</feature>
<dbReference type="InterPro" id="IPR036890">
    <property type="entry name" value="HATPase_C_sf"/>
</dbReference>
<dbReference type="Pfam" id="PF02518">
    <property type="entry name" value="HATPase_c"/>
    <property type="match status" value="1"/>
</dbReference>
<dbReference type="EMBL" id="JAAIWM010000007">
    <property type="protein sequence ID" value="NEY73534.1"/>
    <property type="molecule type" value="Genomic_DNA"/>
</dbReference>
<comment type="catalytic activity">
    <reaction evidence="1">
        <text>ATP + protein L-histidine = ADP + protein N-phospho-L-histidine.</text>
        <dbReference type="EC" id="2.7.13.3"/>
    </reaction>
</comment>
<dbReference type="CDD" id="cd00082">
    <property type="entry name" value="HisKA"/>
    <property type="match status" value="1"/>
</dbReference>
<keyword evidence="13" id="KW-1185">Reference proteome</keyword>
<keyword evidence="6" id="KW-0547">Nucleotide-binding</keyword>
<dbReference type="GO" id="GO:0005524">
    <property type="term" value="F:ATP binding"/>
    <property type="evidence" value="ECO:0007669"/>
    <property type="project" value="UniProtKB-KW"/>
</dbReference>
<evidence type="ECO:0000256" key="1">
    <source>
        <dbReference type="ARBA" id="ARBA00000085"/>
    </source>
</evidence>
<dbReference type="GO" id="GO:0004721">
    <property type="term" value="F:phosphoprotein phosphatase activity"/>
    <property type="evidence" value="ECO:0007669"/>
    <property type="project" value="TreeGrafter"/>
</dbReference>
<dbReference type="Gene3D" id="3.30.565.10">
    <property type="entry name" value="Histidine kinase-like ATPase, C-terminal domain"/>
    <property type="match status" value="1"/>
</dbReference>
<keyword evidence="9" id="KW-0902">Two-component regulatory system</keyword>
<proteinExistence type="predicted"/>
<dbReference type="GO" id="GO:0000155">
    <property type="term" value="F:phosphorelay sensor kinase activity"/>
    <property type="evidence" value="ECO:0007669"/>
    <property type="project" value="InterPro"/>
</dbReference>
<reference evidence="12 13" key="1">
    <citation type="submission" date="2020-02" db="EMBL/GenBank/DDBJ databases">
        <title>Bacillus aquiflavi sp. nov., isolated from yellow water of strong flavor Chinese baijiu in Yibin region of China.</title>
        <authorList>
            <person name="Xie J."/>
        </authorList>
    </citation>
    <scope>NUCLEOTIDE SEQUENCE [LARGE SCALE GENOMIC DNA]</scope>
    <source>
        <strain evidence="12 13">SA4</strain>
    </source>
</reference>
<evidence type="ECO:0000313" key="13">
    <source>
        <dbReference type="Proteomes" id="UP000481043"/>
    </source>
</evidence>
<evidence type="ECO:0000256" key="9">
    <source>
        <dbReference type="ARBA" id="ARBA00023012"/>
    </source>
</evidence>
<dbReference type="Pfam" id="PF00512">
    <property type="entry name" value="HisKA"/>
    <property type="match status" value="1"/>
</dbReference>
<keyword evidence="10" id="KW-0472">Membrane</keyword>
<keyword evidence="8" id="KW-0067">ATP-binding</keyword>
<gene>
    <name evidence="12" type="ORF">G4D63_17505</name>
</gene>
<dbReference type="PRINTS" id="PR00344">
    <property type="entry name" value="BCTRLSENSOR"/>
</dbReference>
<dbReference type="GO" id="GO:0016036">
    <property type="term" value="P:cellular response to phosphate starvation"/>
    <property type="evidence" value="ECO:0007669"/>
    <property type="project" value="TreeGrafter"/>
</dbReference>
<dbReference type="PROSITE" id="PS50109">
    <property type="entry name" value="HIS_KIN"/>
    <property type="match status" value="1"/>
</dbReference>
<comment type="subcellular location">
    <subcellularLocation>
        <location evidence="2">Membrane</location>
    </subcellularLocation>
</comment>
<evidence type="ECO:0000256" key="7">
    <source>
        <dbReference type="ARBA" id="ARBA00022777"/>
    </source>
</evidence>
<keyword evidence="10" id="KW-1133">Transmembrane helix</keyword>
<feature type="transmembrane region" description="Helical" evidence="10">
    <location>
        <begin position="31"/>
        <end position="50"/>
    </location>
</feature>
<dbReference type="SMART" id="SM00387">
    <property type="entry name" value="HATPase_c"/>
    <property type="match status" value="1"/>
</dbReference>
<feature type="transmembrane region" description="Helical" evidence="10">
    <location>
        <begin position="56"/>
        <end position="75"/>
    </location>
</feature>
<dbReference type="InterPro" id="IPR004358">
    <property type="entry name" value="Sig_transdc_His_kin-like_C"/>
</dbReference>
<dbReference type="InterPro" id="IPR050351">
    <property type="entry name" value="BphY/WalK/GraS-like"/>
</dbReference>
<dbReference type="PANTHER" id="PTHR45453">
    <property type="entry name" value="PHOSPHATE REGULON SENSOR PROTEIN PHOR"/>
    <property type="match status" value="1"/>
</dbReference>
<dbReference type="EC" id="2.7.13.3" evidence="3"/>
<dbReference type="SUPFAM" id="SSF47384">
    <property type="entry name" value="Homodimeric domain of signal transducing histidine kinase"/>
    <property type="match status" value="1"/>
</dbReference>
<dbReference type="SMART" id="SM00388">
    <property type="entry name" value="HisKA"/>
    <property type="match status" value="1"/>
</dbReference>
<evidence type="ECO:0000313" key="12">
    <source>
        <dbReference type="EMBL" id="NEY73534.1"/>
    </source>
</evidence>
<evidence type="ECO:0000259" key="11">
    <source>
        <dbReference type="PROSITE" id="PS50109"/>
    </source>
</evidence>
<dbReference type="Gene3D" id="1.10.287.130">
    <property type="match status" value="1"/>
</dbReference>
<evidence type="ECO:0000256" key="4">
    <source>
        <dbReference type="ARBA" id="ARBA00022553"/>
    </source>
</evidence>
<comment type="caution">
    <text evidence="12">The sequence shown here is derived from an EMBL/GenBank/DDBJ whole genome shotgun (WGS) entry which is preliminary data.</text>
</comment>
<evidence type="ECO:0000256" key="5">
    <source>
        <dbReference type="ARBA" id="ARBA00022679"/>
    </source>
</evidence>
<dbReference type="AlphaFoldDB" id="A0A6M0QAZ5"/>
<dbReference type="InterPro" id="IPR003661">
    <property type="entry name" value="HisK_dim/P_dom"/>
</dbReference>